<evidence type="ECO:0000256" key="1">
    <source>
        <dbReference type="ARBA" id="ARBA00022658"/>
    </source>
</evidence>
<proteinExistence type="predicted"/>
<dbReference type="InterPro" id="IPR042431">
    <property type="entry name" value="FAM45"/>
</dbReference>
<gene>
    <name evidence="2" type="ORF">M9Y10_009778</name>
</gene>
<organism evidence="2 3">
    <name type="scientific">Tritrichomonas musculus</name>
    <dbReference type="NCBI Taxonomy" id="1915356"/>
    <lineage>
        <taxon>Eukaryota</taxon>
        <taxon>Metamonada</taxon>
        <taxon>Parabasalia</taxon>
        <taxon>Tritrichomonadida</taxon>
        <taxon>Tritrichomonadidae</taxon>
        <taxon>Tritrichomonas</taxon>
    </lineage>
</organism>
<name>A0ABR2IPB0_9EUKA</name>
<evidence type="ECO:0000313" key="2">
    <source>
        <dbReference type="EMBL" id="KAK8866810.1"/>
    </source>
</evidence>
<sequence>MSVKATGFVLFEFDNNEEVLITFIYPSADKDLKTVIIDTANFLVNSNQTAVYASFGSKYLYFQIKRNANRASDIRLFGICLIADNLYPAFYAEFAQVLIESFHDHGNAPRVLRQYLSCLTDGQLDYNGVQFSIDNFDEDVFQKLNYTPLIERISVNNLPMIWQALVTGKSVGVYSSDLSVLQQCALPILSFCCPGTRPLFPFVLESSSTMTDAADNTKNSIWCSIDSSVLSNRFDLTINLTAKTVNPSPAFQKELTSDMLERLAESISEAVSATTSVYEAIVEFNNQIVTPLQKVQEKLGDLSPASISSLKLPNETKSLLTGIAQAEIIPV</sequence>
<dbReference type="PANTHER" id="PTHR28544">
    <property type="entry name" value="PROTEIN FAM45A-RELATED"/>
    <property type="match status" value="1"/>
</dbReference>
<dbReference type="Proteomes" id="UP001470230">
    <property type="component" value="Unassembled WGS sequence"/>
</dbReference>
<keyword evidence="3" id="KW-1185">Reference proteome</keyword>
<dbReference type="EMBL" id="JAPFFF010000015">
    <property type="protein sequence ID" value="KAK8866810.1"/>
    <property type="molecule type" value="Genomic_DNA"/>
</dbReference>
<accession>A0ABR2IPB0</accession>
<reference evidence="2 3" key="1">
    <citation type="submission" date="2024-04" db="EMBL/GenBank/DDBJ databases">
        <title>Tritrichomonas musculus Genome.</title>
        <authorList>
            <person name="Alves-Ferreira E."/>
            <person name="Grigg M."/>
            <person name="Lorenzi H."/>
            <person name="Galac M."/>
        </authorList>
    </citation>
    <scope>NUCLEOTIDE SEQUENCE [LARGE SCALE GENOMIC DNA]</scope>
    <source>
        <strain evidence="2 3">EAF2021</strain>
    </source>
</reference>
<comment type="caution">
    <text evidence="2">The sequence shown here is derived from an EMBL/GenBank/DDBJ whole genome shotgun (WGS) entry which is preliminary data.</text>
</comment>
<evidence type="ECO:0008006" key="4">
    <source>
        <dbReference type="Google" id="ProtNLM"/>
    </source>
</evidence>
<protein>
    <recommendedName>
        <fullName evidence="4">UDENN domain-containing protein</fullName>
    </recommendedName>
</protein>
<evidence type="ECO:0000313" key="3">
    <source>
        <dbReference type="Proteomes" id="UP001470230"/>
    </source>
</evidence>
<dbReference type="PANTHER" id="PTHR28544:SF1">
    <property type="entry name" value="DENN DOMAIN-CONTAINING PROTEIN 10-RELATED"/>
    <property type="match status" value="1"/>
</dbReference>
<keyword evidence="1" id="KW-0344">Guanine-nucleotide releasing factor</keyword>